<organism evidence="2 3">
    <name type="scientific">Pristionchus mayeri</name>
    <dbReference type="NCBI Taxonomy" id="1317129"/>
    <lineage>
        <taxon>Eukaryota</taxon>
        <taxon>Metazoa</taxon>
        <taxon>Ecdysozoa</taxon>
        <taxon>Nematoda</taxon>
        <taxon>Chromadorea</taxon>
        <taxon>Rhabditida</taxon>
        <taxon>Rhabditina</taxon>
        <taxon>Diplogasteromorpha</taxon>
        <taxon>Diplogasteroidea</taxon>
        <taxon>Neodiplogasteridae</taxon>
        <taxon>Pristionchus</taxon>
    </lineage>
</organism>
<dbReference type="InterPro" id="IPR018497">
    <property type="entry name" value="Peptidase_M13_C"/>
</dbReference>
<gene>
    <name evidence="2" type="ORF">PMAYCL1PPCAC_01241</name>
</gene>
<dbReference type="PROSITE" id="PS51885">
    <property type="entry name" value="NEPRILYSIN"/>
    <property type="match status" value="1"/>
</dbReference>
<dbReference type="GO" id="GO:0004222">
    <property type="term" value="F:metalloendopeptidase activity"/>
    <property type="evidence" value="ECO:0007669"/>
    <property type="project" value="InterPro"/>
</dbReference>
<feature type="domain" description="Peptidase M13 C-terminal" evidence="1">
    <location>
        <begin position="3"/>
        <end position="114"/>
    </location>
</feature>
<evidence type="ECO:0000259" key="1">
    <source>
        <dbReference type="Pfam" id="PF01431"/>
    </source>
</evidence>
<protein>
    <recommendedName>
        <fullName evidence="1">Peptidase M13 C-terminal domain-containing protein</fullName>
    </recommendedName>
</protein>
<dbReference type="GO" id="GO:0016485">
    <property type="term" value="P:protein processing"/>
    <property type="evidence" value="ECO:0007669"/>
    <property type="project" value="TreeGrafter"/>
</dbReference>
<keyword evidence="3" id="KW-1185">Reference proteome</keyword>
<dbReference type="Proteomes" id="UP001328107">
    <property type="component" value="Unassembled WGS sequence"/>
</dbReference>
<evidence type="ECO:0000313" key="3">
    <source>
        <dbReference type="Proteomes" id="UP001328107"/>
    </source>
</evidence>
<comment type="caution">
    <text evidence="2">The sequence shown here is derived from an EMBL/GenBank/DDBJ whole genome shotgun (WGS) entry which is preliminary data.</text>
</comment>
<dbReference type="SUPFAM" id="SSF55486">
    <property type="entry name" value="Metalloproteases ('zincins'), catalytic domain"/>
    <property type="match status" value="1"/>
</dbReference>
<dbReference type="InterPro" id="IPR000718">
    <property type="entry name" value="Peptidase_M13"/>
</dbReference>
<dbReference type="EMBL" id="BTRK01000001">
    <property type="protein sequence ID" value="GMR31046.1"/>
    <property type="molecule type" value="Genomic_DNA"/>
</dbReference>
<dbReference type="PANTHER" id="PTHR11733">
    <property type="entry name" value="ZINC METALLOPROTEASE FAMILY M13 NEPRILYSIN-RELATED"/>
    <property type="match status" value="1"/>
</dbReference>
<dbReference type="PANTHER" id="PTHR11733:SF208">
    <property type="entry name" value="PEPTIDASE M13 C-TERMINAL DOMAIN-CONTAINING PROTEIN"/>
    <property type="match status" value="1"/>
</dbReference>
<reference evidence="3" key="1">
    <citation type="submission" date="2022-10" db="EMBL/GenBank/DDBJ databases">
        <title>Genome assembly of Pristionchus species.</title>
        <authorList>
            <person name="Yoshida K."/>
            <person name="Sommer R.J."/>
        </authorList>
    </citation>
    <scope>NUCLEOTIDE SEQUENCE [LARGE SCALE GENOMIC DNA]</scope>
    <source>
        <strain evidence="3">RS5460</strain>
    </source>
</reference>
<dbReference type="AlphaFoldDB" id="A0AAN4Z1X7"/>
<sequence length="114" mass="13151">MDCLIDHYNRSCDLYGVGACESGNLTFTEDGPDLEGLRINYEWLKKNYNSDELSQILCESDSLSVNKEQSFFYLYGMSWCDHIRELKEHTDVHSPPQLRVNGVVTQMPEFSNAF</sequence>
<dbReference type="GO" id="GO:0005886">
    <property type="term" value="C:plasma membrane"/>
    <property type="evidence" value="ECO:0007669"/>
    <property type="project" value="TreeGrafter"/>
</dbReference>
<dbReference type="Pfam" id="PF01431">
    <property type="entry name" value="Peptidase_M13"/>
    <property type="match status" value="1"/>
</dbReference>
<accession>A0AAN4Z1X7</accession>
<feature type="non-terminal residue" evidence="2">
    <location>
        <position position="114"/>
    </location>
</feature>
<evidence type="ECO:0000313" key="2">
    <source>
        <dbReference type="EMBL" id="GMR31046.1"/>
    </source>
</evidence>
<proteinExistence type="predicted"/>
<dbReference type="Gene3D" id="3.40.390.10">
    <property type="entry name" value="Collagenase (Catalytic Domain)"/>
    <property type="match status" value="1"/>
</dbReference>
<name>A0AAN4Z1X7_9BILA</name>
<dbReference type="InterPro" id="IPR024079">
    <property type="entry name" value="MetalloPept_cat_dom_sf"/>
</dbReference>